<evidence type="ECO:0000313" key="15">
    <source>
        <dbReference type="Proteomes" id="UP000007110"/>
    </source>
</evidence>
<feature type="chain" id="PRO_5029774368" evidence="11">
    <location>
        <begin position="26"/>
        <end position="863"/>
    </location>
</feature>
<keyword evidence="6 9" id="KW-0720">Serine protease</keyword>
<proteinExistence type="predicted"/>
<keyword evidence="3 9" id="KW-0645">Protease</keyword>
<dbReference type="Pfam" id="PF00089">
    <property type="entry name" value="Trypsin"/>
    <property type="match status" value="1"/>
</dbReference>
<protein>
    <submittedName>
        <fullName evidence="14">Uncharacterized protein</fullName>
    </submittedName>
</protein>
<dbReference type="GO" id="GO:0005615">
    <property type="term" value="C:extracellular space"/>
    <property type="evidence" value="ECO:0000318"/>
    <property type="project" value="GO_Central"/>
</dbReference>
<evidence type="ECO:0000256" key="6">
    <source>
        <dbReference type="ARBA" id="ARBA00022825"/>
    </source>
</evidence>
<dbReference type="FunFam" id="2.40.10.10:FF:000120">
    <property type="entry name" value="Putative serine protease"/>
    <property type="match status" value="1"/>
</dbReference>
<accession>A0A7M7N608</accession>
<keyword evidence="7" id="KW-1015">Disulfide bond</keyword>
<dbReference type="InterPro" id="IPR007110">
    <property type="entry name" value="Ig-like_dom"/>
</dbReference>
<feature type="signal peptide" evidence="11">
    <location>
        <begin position="1"/>
        <end position="25"/>
    </location>
</feature>
<dbReference type="GeneID" id="100887833"/>
<dbReference type="GO" id="GO:0006508">
    <property type="term" value="P:proteolysis"/>
    <property type="evidence" value="ECO:0000318"/>
    <property type="project" value="GO_Central"/>
</dbReference>
<dbReference type="SUPFAM" id="SSF48726">
    <property type="entry name" value="Immunoglobulin"/>
    <property type="match status" value="1"/>
</dbReference>
<dbReference type="InterPro" id="IPR049109">
    <property type="entry name" value="TARSH/FNDC1_C"/>
</dbReference>
<evidence type="ECO:0000256" key="9">
    <source>
        <dbReference type="RuleBase" id="RU363034"/>
    </source>
</evidence>
<dbReference type="InterPro" id="IPR033116">
    <property type="entry name" value="TRYPSIN_SER"/>
</dbReference>
<dbReference type="Gene3D" id="2.60.40.10">
    <property type="entry name" value="Immunoglobulins"/>
    <property type="match status" value="1"/>
</dbReference>
<dbReference type="PRINTS" id="PR00722">
    <property type="entry name" value="CHYMOTRYPSIN"/>
</dbReference>
<dbReference type="OrthoDB" id="10004439at2759"/>
<keyword evidence="8" id="KW-0325">Glycoprotein</keyword>
<keyword evidence="5 9" id="KW-0378">Hydrolase</keyword>
<evidence type="ECO:0000256" key="5">
    <source>
        <dbReference type="ARBA" id="ARBA00022801"/>
    </source>
</evidence>
<dbReference type="InterPro" id="IPR013783">
    <property type="entry name" value="Ig-like_fold"/>
</dbReference>
<evidence type="ECO:0000259" key="12">
    <source>
        <dbReference type="PROSITE" id="PS50240"/>
    </source>
</evidence>
<dbReference type="SUPFAM" id="SSF50494">
    <property type="entry name" value="Trypsin-like serine proteases"/>
    <property type="match status" value="1"/>
</dbReference>
<keyword evidence="4 11" id="KW-0732">Signal</keyword>
<evidence type="ECO:0000256" key="8">
    <source>
        <dbReference type="ARBA" id="ARBA00023180"/>
    </source>
</evidence>
<evidence type="ECO:0000313" key="14">
    <source>
        <dbReference type="EnsemblMetazoa" id="XP_030830576"/>
    </source>
</evidence>
<dbReference type="InterPro" id="IPR001314">
    <property type="entry name" value="Peptidase_S1A"/>
</dbReference>
<reference evidence="14" key="2">
    <citation type="submission" date="2021-01" db="UniProtKB">
        <authorList>
            <consortium name="EnsemblMetazoa"/>
        </authorList>
    </citation>
    <scope>IDENTIFICATION</scope>
</reference>
<feature type="region of interest" description="Disordered" evidence="10">
    <location>
        <begin position="446"/>
        <end position="466"/>
    </location>
</feature>
<feature type="compositionally biased region" description="Low complexity" evidence="10">
    <location>
        <begin position="451"/>
        <end position="465"/>
    </location>
</feature>
<dbReference type="InterPro" id="IPR001254">
    <property type="entry name" value="Trypsin_dom"/>
</dbReference>
<evidence type="ECO:0000256" key="3">
    <source>
        <dbReference type="ARBA" id="ARBA00022670"/>
    </source>
</evidence>
<dbReference type="Pfam" id="PF21731">
    <property type="entry name" value="TARSH_C"/>
    <property type="match status" value="1"/>
</dbReference>
<dbReference type="CDD" id="cd00190">
    <property type="entry name" value="Tryp_SPc"/>
    <property type="match status" value="1"/>
</dbReference>
<dbReference type="PROSITE" id="PS00134">
    <property type="entry name" value="TRYPSIN_HIS"/>
    <property type="match status" value="1"/>
</dbReference>
<evidence type="ECO:0000256" key="1">
    <source>
        <dbReference type="ARBA" id="ARBA00004613"/>
    </source>
</evidence>
<dbReference type="InterPro" id="IPR050442">
    <property type="entry name" value="Peptidase_S1_coag_factors"/>
</dbReference>
<dbReference type="InParanoid" id="A0A7M7N608"/>
<organism evidence="14 15">
    <name type="scientific">Strongylocentrotus purpuratus</name>
    <name type="common">Purple sea urchin</name>
    <dbReference type="NCBI Taxonomy" id="7668"/>
    <lineage>
        <taxon>Eukaryota</taxon>
        <taxon>Metazoa</taxon>
        <taxon>Echinodermata</taxon>
        <taxon>Eleutherozoa</taxon>
        <taxon>Echinozoa</taxon>
        <taxon>Echinoidea</taxon>
        <taxon>Euechinoidea</taxon>
        <taxon>Echinacea</taxon>
        <taxon>Camarodonta</taxon>
        <taxon>Echinidea</taxon>
        <taxon>Strongylocentrotidae</taxon>
        <taxon>Strongylocentrotus</taxon>
    </lineage>
</organism>
<comment type="subcellular location">
    <subcellularLocation>
        <location evidence="1">Secreted</location>
    </subcellularLocation>
</comment>
<dbReference type="InterPro" id="IPR036179">
    <property type="entry name" value="Ig-like_dom_sf"/>
</dbReference>
<dbReference type="EnsemblMetazoa" id="XM_030974716">
    <property type="protein sequence ID" value="XP_030830576"/>
    <property type="gene ID" value="LOC100887833"/>
</dbReference>
<dbReference type="PANTHER" id="PTHR24278:SF19">
    <property type="entry name" value="EGF-LIKE DOMAIN-CONTAINING PROTEIN"/>
    <property type="match status" value="1"/>
</dbReference>
<dbReference type="PANTHER" id="PTHR24278">
    <property type="entry name" value="COAGULATION FACTOR"/>
    <property type="match status" value="1"/>
</dbReference>
<keyword evidence="15" id="KW-1185">Reference proteome</keyword>
<dbReference type="InterPro" id="IPR018114">
    <property type="entry name" value="TRYPSIN_HIS"/>
</dbReference>
<keyword evidence="2" id="KW-0964">Secreted</keyword>
<dbReference type="KEGG" id="spu:100887833"/>
<dbReference type="AlphaFoldDB" id="A0A7M7N608"/>
<dbReference type="SMART" id="SM00020">
    <property type="entry name" value="Tryp_SPc"/>
    <property type="match status" value="1"/>
</dbReference>
<dbReference type="RefSeq" id="XP_030830576.1">
    <property type="nucleotide sequence ID" value="XM_030974716.1"/>
</dbReference>
<evidence type="ECO:0000256" key="4">
    <source>
        <dbReference type="ARBA" id="ARBA00022729"/>
    </source>
</evidence>
<dbReference type="GO" id="GO:0004252">
    <property type="term" value="F:serine-type endopeptidase activity"/>
    <property type="evidence" value="ECO:0000318"/>
    <property type="project" value="GO_Central"/>
</dbReference>
<sequence length="863" mass="96539">MHFLDAWFPAGVLIIVCCLLSRSVAQLIDPEIRNITASAGDDVLLDCVPPDGEALLISWNKDNDVVQITDAYRDGRIFLDQKEGMVILNSELWDRGMYSCLILTQDSQIITHRFWLDIAPPTDSDVDSNSAFQCGYCRVRGKVVGGKVSNEGQSPWTALLWNTNEGKPLCGGVLLNRRWVVTASHCFSLSGLSIDEFEIRLGEHDIEAISDNERTFRAEQIIKHPNFNEQTYDSDIALIKLQQPVTYTDYIIPLCLPSELRADELLKAETRGFVTGWGNTEEAGDYSRYLRRVRLTIASMQDCGRSHIDIITNNMFCADGGRKADERDACQGDSGGPFVTKDNNRWYLLGIVSWGVGCARPGYPGVYTRVHRFRQWIMDLVQQDMQTCEESSFELGEELRASVKESNNLRLLNQEQQHLIEYFQEELNRKDEEIFDLHERIETFDCPDGLPTSTSPPESTTPTMTNYPVITETRPVTTRAPIQEDALPCRHNMCWHVSNLARCHGGYCVCDSPDYSRVSCLPIVGSCRIYRNNSYALATATFRDDTRIADTFACEGNPESNVHIISVYEGPVHTRPASPGDVHVRVTGGDQGPITIVFSSYEPVRWLVSVDEGIMINKFVLTGYYLDLSSVEVVSLLHTNVTVVTVSRVPFGYGTDGDGVLHTAEFLKYVQNTYGDVGSFSGTYRADRWVLTVPGEAPIVDWMRLPLPIIPMARVESTLSRTGWTPFPFRYDGSFCACHGDQYVKLLGGSENELDYGVRYVGVVLCQTPSHYKIFLANDLEETFLNVGDGSGGGSDHCEFVGGHHENETLAQTSRDWLLMPAVSGYYRSVWGEPVSFGSIGGGYRTWTGKIIVSWYDCGITIP</sequence>
<dbReference type="PROSITE" id="PS50240">
    <property type="entry name" value="TRYPSIN_DOM"/>
    <property type="match status" value="1"/>
</dbReference>
<evidence type="ECO:0000256" key="7">
    <source>
        <dbReference type="ARBA" id="ARBA00023157"/>
    </source>
</evidence>
<evidence type="ECO:0000256" key="11">
    <source>
        <dbReference type="SAM" id="SignalP"/>
    </source>
</evidence>
<evidence type="ECO:0000259" key="13">
    <source>
        <dbReference type="PROSITE" id="PS50835"/>
    </source>
</evidence>
<dbReference type="PROSITE" id="PS00135">
    <property type="entry name" value="TRYPSIN_SER"/>
    <property type="match status" value="1"/>
</dbReference>
<name>A0A7M7N608_STRPU</name>
<dbReference type="Gene3D" id="2.40.10.10">
    <property type="entry name" value="Trypsin-like serine proteases"/>
    <property type="match status" value="2"/>
</dbReference>
<reference evidence="15" key="1">
    <citation type="submission" date="2015-02" db="EMBL/GenBank/DDBJ databases">
        <title>Genome sequencing for Strongylocentrotus purpuratus.</title>
        <authorList>
            <person name="Murali S."/>
            <person name="Liu Y."/>
            <person name="Vee V."/>
            <person name="English A."/>
            <person name="Wang M."/>
            <person name="Skinner E."/>
            <person name="Han Y."/>
            <person name="Muzny D.M."/>
            <person name="Worley K.C."/>
            <person name="Gibbs R.A."/>
        </authorList>
    </citation>
    <scope>NUCLEOTIDE SEQUENCE</scope>
</reference>
<dbReference type="OMA" id="WGNTEEA"/>
<evidence type="ECO:0000256" key="10">
    <source>
        <dbReference type="SAM" id="MobiDB-lite"/>
    </source>
</evidence>
<dbReference type="PROSITE" id="PS50835">
    <property type="entry name" value="IG_LIKE"/>
    <property type="match status" value="1"/>
</dbReference>
<dbReference type="Proteomes" id="UP000007110">
    <property type="component" value="Unassembled WGS sequence"/>
</dbReference>
<feature type="domain" description="Ig-like" evidence="13">
    <location>
        <begin position="30"/>
        <end position="111"/>
    </location>
</feature>
<evidence type="ECO:0000256" key="2">
    <source>
        <dbReference type="ARBA" id="ARBA00022525"/>
    </source>
</evidence>
<feature type="domain" description="Peptidase S1" evidence="12">
    <location>
        <begin position="143"/>
        <end position="382"/>
    </location>
</feature>
<dbReference type="InterPro" id="IPR043504">
    <property type="entry name" value="Peptidase_S1_PA_chymotrypsin"/>
</dbReference>
<dbReference type="InterPro" id="IPR009003">
    <property type="entry name" value="Peptidase_S1_PA"/>
</dbReference>